<proteinExistence type="predicted"/>
<accession>A0A3B0Z665</accession>
<dbReference type="AlphaFoldDB" id="A0A3B0Z665"/>
<reference evidence="1" key="1">
    <citation type="submission" date="2018-06" db="EMBL/GenBank/DDBJ databases">
        <authorList>
            <person name="Zhirakovskaya E."/>
        </authorList>
    </citation>
    <scope>NUCLEOTIDE SEQUENCE</scope>
</reference>
<protein>
    <submittedName>
        <fullName evidence="1">Uncharacterized protein</fullName>
    </submittedName>
</protein>
<gene>
    <name evidence="1" type="ORF">MNBD_GAMMA12-2595</name>
</gene>
<organism evidence="1">
    <name type="scientific">hydrothermal vent metagenome</name>
    <dbReference type="NCBI Taxonomy" id="652676"/>
    <lineage>
        <taxon>unclassified sequences</taxon>
        <taxon>metagenomes</taxon>
        <taxon>ecological metagenomes</taxon>
    </lineage>
</organism>
<dbReference type="EMBL" id="UOFL01000114">
    <property type="protein sequence ID" value="VAW76854.1"/>
    <property type="molecule type" value="Genomic_DNA"/>
</dbReference>
<sequence>MDLILSDSHIVALFDWKKREELYKRIDQYINVDRLRPMLDSALTGLKNSLYYINQDASKYFQWPGKRLRKEASAESLSALIIETTQFMESLSGAMAFSSDNYVGPSGINMEELTDIKHLLVESDKNVNEDDRKASIIKLVDSCQAKRHKQGMCLLTQVSDAIHKLSIAFGLEIEA</sequence>
<evidence type="ECO:0000313" key="1">
    <source>
        <dbReference type="EMBL" id="VAW76854.1"/>
    </source>
</evidence>
<name>A0A3B0Z665_9ZZZZ</name>